<reference evidence="2 3" key="1">
    <citation type="submission" date="2016-10" db="EMBL/GenBank/DDBJ databases">
        <authorList>
            <person name="de Groot N.N."/>
        </authorList>
    </citation>
    <scope>NUCLEOTIDE SEQUENCE [LARGE SCALE GENOMIC DNA]</scope>
    <source>
        <strain evidence="2 3">NE2</strain>
    </source>
</reference>
<dbReference type="Proteomes" id="UP000198755">
    <property type="component" value="Unassembled WGS sequence"/>
</dbReference>
<dbReference type="InterPro" id="IPR001466">
    <property type="entry name" value="Beta-lactam-related"/>
</dbReference>
<dbReference type="SUPFAM" id="SSF56601">
    <property type="entry name" value="beta-lactamase/transpeptidase-like"/>
    <property type="match status" value="1"/>
</dbReference>
<evidence type="ECO:0000313" key="2">
    <source>
        <dbReference type="EMBL" id="SFK74081.1"/>
    </source>
</evidence>
<evidence type="ECO:0000313" key="3">
    <source>
        <dbReference type="Proteomes" id="UP000198755"/>
    </source>
</evidence>
<dbReference type="PANTHER" id="PTHR46825:SF15">
    <property type="entry name" value="BETA-LACTAMASE-RELATED DOMAIN-CONTAINING PROTEIN"/>
    <property type="match status" value="1"/>
</dbReference>
<dbReference type="InterPro" id="IPR050491">
    <property type="entry name" value="AmpC-like"/>
</dbReference>
<name>A0A1I4C1Q3_9HYPH</name>
<dbReference type="STRING" id="1612308.SAMN05444581_11753"/>
<sequence>MGNIVEPTQAYLNSLVAPYLKAQPSGLGFAIGYASPSFQGVYTSPNPVHNQFGAPLTLSATTPFEIASISKTFTATLYALLIRASDPTRTIGDYIAPNGPLRISASLGDITLDQLMNYTSGLPADNVDGSVDSPPYWPQPYSMPAMLSFLGAAPPTLSPPGQQYQYSNLGFALMSAIIACAGTNANPRIGGFETLMAHNIFGPLGLSASFFDEASLAGLPLGFNYNTTLSPTYQAVAPGWPFFPAYFGAGGIVATPNDMLTWLLFNMGVLQNDILTPLLPVLQKPLPGVTWEGNRLGLGWFISPQQVWKDGDLDGFSSYIAFVPSADPGAVASQAGAFVLVNGDGVTDSQGLDVAASLTNSLLNFMVPAERDQSAYPSSIVNRSRRRARP</sequence>
<dbReference type="RefSeq" id="WP_091685489.1">
    <property type="nucleotide sequence ID" value="NZ_FOSN01000017.1"/>
</dbReference>
<keyword evidence="3" id="KW-1185">Reference proteome</keyword>
<evidence type="ECO:0000259" key="1">
    <source>
        <dbReference type="Pfam" id="PF00144"/>
    </source>
</evidence>
<dbReference type="PANTHER" id="PTHR46825">
    <property type="entry name" value="D-ALANYL-D-ALANINE-CARBOXYPEPTIDASE/ENDOPEPTIDASE AMPH"/>
    <property type="match status" value="1"/>
</dbReference>
<organism evidence="2 3">
    <name type="scientific">Methylocapsa palsarum</name>
    <dbReference type="NCBI Taxonomy" id="1612308"/>
    <lineage>
        <taxon>Bacteria</taxon>
        <taxon>Pseudomonadati</taxon>
        <taxon>Pseudomonadota</taxon>
        <taxon>Alphaproteobacteria</taxon>
        <taxon>Hyphomicrobiales</taxon>
        <taxon>Beijerinckiaceae</taxon>
        <taxon>Methylocapsa</taxon>
    </lineage>
</organism>
<accession>A0A1I4C1Q3</accession>
<dbReference type="InterPro" id="IPR012338">
    <property type="entry name" value="Beta-lactam/transpept-like"/>
</dbReference>
<feature type="domain" description="Beta-lactamase-related" evidence="1">
    <location>
        <begin position="55"/>
        <end position="346"/>
    </location>
</feature>
<dbReference type="Gene3D" id="3.40.710.10">
    <property type="entry name" value="DD-peptidase/beta-lactamase superfamily"/>
    <property type="match status" value="1"/>
</dbReference>
<gene>
    <name evidence="2" type="ORF">SAMN05444581_11753</name>
</gene>
<protein>
    <submittedName>
        <fullName evidence="2">CubicO group peptidase, beta-lactamase class C family</fullName>
    </submittedName>
</protein>
<dbReference type="AlphaFoldDB" id="A0A1I4C1Q3"/>
<dbReference type="OrthoDB" id="5377431at2"/>
<dbReference type="EMBL" id="FOSN01000017">
    <property type="protein sequence ID" value="SFK74081.1"/>
    <property type="molecule type" value="Genomic_DNA"/>
</dbReference>
<dbReference type="Pfam" id="PF00144">
    <property type="entry name" value="Beta-lactamase"/>
    <property type="match status" value="1"/>
</dbReference>
<proteinExistence type="predicted"/>